<dbReference type="PRINTS" id="PR00377">
    <property type="entry name" value="IMPHPHTASES"/>
</dbReference>
<dbReference type="Gene3D" id="3.30.540.10">
    <property type="entry name" value="Fructose-1,6-Bisphosphatase, subunit A, domain 1"/>
    <property type="match status" value="1"/>
</dbReference>
<sequence length="268" mass="28654">MMGALELESRYRALLDAVACSGVLLKRRQQSIVSSNSFITKADNSIVTTADLESQTLLVDALVQFAPSPFSIISEEEGEFARPTEGSLWFLDPLDGTAHYAKGRLDYAILLSEWRDRRPVFSVVHYPATGELGWAHEAMIGFESSVVTGTPSVLTQLCYISDENLRSDVQRRTGGACVQDATESTRALFDLAAGKLSGAVIQVCGHGAWDLAASTHLVLASGGFVCDESGAALDMNDPTVTCKFVVAARDRAMGLLLLGALNGKSYAG</sequence>
<comment type="cofactor">
    <cofactor evidence="1 6">
        <name>Mg(2+)</name>
        <dbReference type="ChEBI" id="CHEBI:18420"/>
    </cofactor>
</comment>
<reference evidence="7" key="1">
    <citation type="submission" date="2006-03" db="EMBL/GenBank/DDBJ databases">
        <title>Complete sequence of Rhodopseudomonas palustris BisB18.</title>
        <authorList>
            <consortium name="US DOE Joint Genome Institute"/>
            <person name="Copeland A."/>
            <person name="Lucas S."/>
            <person name="Lapidus A."/>
            <person name="Barry K."/>
            <person name="Detter J.C."/>
            <person name="Glavina del Rio T."/>
            <person name="Hammon N."/>
            <person name="Israni S."/>
            <person name="Dalin E."/>
            <person name="Tice H."/>
            <person name="Pitluck S."/>
            <person name="Chain P."/>
            <person name="Malfatti S."/>
            <person name="Shin M."/>
            <person name="Vergez L."/>
            <person name="Schmutz J."/>
            <person name="Larimer F."/>
            <person name="Land M."/>
            <person name="Hauser L."/>
            <person name="Pelletier D.A."/>
            <person name="Kyrpides N."/>
            <person name="Anderson I."/>
            <person name="Oda Y."/>
            <person name="Harwood C.S."/>
            <person name="Richardson P."/>
        </authorList>
    </citation>
    <scope>NUCLEOTIDE SEQUENCE [LARGE SCALE GENOMIC DNA]</scope>
    <source>
        <strain evidence="7">BisB18</strain>
    </source>
</reference>
<evidence type="ECO:0000256" key="6">
    <source>
        <dbReference type="PIRSR" id="PIRSR600760-2"/>
    </source>
</evidence>
<feature type="binding site" evidence="6">
    <location>
        <position position="210"/>
    </location>
    <ligand>
        <name>Mg(2+)</name>
        <dbReference type="ChEBI" id="CHEBI:18420"/>
        <label>1</label>
        <note>catalytic</note>
    </ligand>
</feature>
<dbReference type="RefSeq" id="WP_011470619.1">
    <property type="nucleotide sequence ID" value="NC_007925.1"/>
</dbReference>
<dbReference type="PANTHER" id="PTHR43200:SF6">
    <property type="entry name" value="3'(2'),5'-BISPHOSPHATE NUCLEOTIDASE"/>
    <property type="match status" value="1"/>
</dbReference>
<feature type="binding site" evidence="6">
    <location>
        <position position="95"/>
    </location>
    <ligand>
        <name>Mg(2+)</name>
        <dbReference type="ChEBI" id="CHEBI:18420"/>
        <label>1</label>
        <note>catalytic</note>
    </ligand>
</feature>
<comment type="similarity">
    <text evidence="2">Belongs to the inositol monophosphatase superfamily.</text>
</comment>
<dbReference type="Gene3D" id="3.40.190.80">
    <property type="match status" value="1"/>
</dbReference>
<dbReference type="KEGG" id="rpc:RPC_0136"/>
<organism evidence="7">
    <name type="scientific">Rhodopseudomonas palustris (strain BisB18)</name>
    <dbReference type="NCBI Taxonomy" id="316056"/>
    <lineage>
        <taxon>Bacteria</taxon>
        <taxon>Pseudomonadati</taxon>
        <taxon>Pseudomonadota</taxon>
        <taxon>Alphaproteobacteria</taxon>
        <taxon>Hyphomicrobiales</taxon>
        <taxon>Nitrobacteraceae</taxon>
        <taxon>Rhodopseudomonas</taxon>
    </lineage>
</organism>
<evidence type="ECO:0000256" key="3">
    <source>
        <dbReference type="ARBA" id="ARBA00022723"/>
    </source>
</evidence>
<dbReference type="GO" id="GO:0000103">
    <property type="term" value="P:sulfate assimilation"/>
    <property type="evidence" value="ECO:0007669"/>
    <property type="project" value="TreeGrafter"/>
</dbReference>
<dbReference type="SUPFAM" id="SSF56655">
    <property type="entry name" value="Carbohydrate phosphatase"/>
    <property type="match status" value="1"/>
</dbReference>
<gene>
    <name evidence="7" type="ordered locus">RPC_0136</name>
</gene>
<dbReference type="STRING" id="316056.RPC_0136"/>
<evidence type="ECO:0000256" key="4">
    <source>
        <dbReference type="ARBA" id="ARBA00022801"/>
    </source>
</evidence>
<dbReference type="PROSITE" id="PS00629">
    <property type="entry name" value="IMP_1"/>
    <property type="match status" value="1"/>
</dbReference>
<dbReference type="InterPro" id="IPR051090">
    <property type="entry name" value="Inositol_monoP_superfamily"/>
</dbReference>
<evidence type="ECO:0000256" key="2">
    <source>
        <dbReference type="ARBA" id="ARBA00009759"/>
    </source>
</evidence>
<dbReference type="Pfam" id="PF00459">
    <property type="entry name" value="Inositol_P"/>
    <property type="match status" value="1"/>
</dbReference>
<keyword evidence="4" id="KW-0378">Hydrolase</keyword>
<protein>
    <submittedName>
        <fullName evidence="7">Inositol monophosphatase</fullName>
    </submittedName>
</protein>
<dbReference type="EMBL" id="CP000301">
    <property type="protein sequence ID" value="ABD85711.1"/>
    <property type="molecule type" value="Genomic_DNA"/>
</dbReference>
<keyword evidence="5 6" id="KW-0460">Magnesium</keyword>
<dbReference type="InterPro" id="IPR020583">
    <property type="entry name" value="Inositol_monoP_metal-BS"/>
</dbReference>
<evidence type="ECO:0000256" key="1">
    <source>
        <dbReference type="ARBA" id="ARBA00001946"/>
    </source>
</evidence>
<dbReference type="InterPro" id="IPR000760">
    <property type="entry name" value="Inositol_monophosphatase-like"/>
</dbReference>
<dbReference type="AlphaFoldDB" id="Q21D25"/>
<feature type="binding site" evidence="6">
    <location>
        <position position="92"/>
    </location>
    <ligand>
        <name>Mg(2+)</name>
        <dbReference type="ChEBI" id="CHEBI:18420"/>
        <label>1</label>
        <note>catalytic</note>
    </ligand>
</feature>
<name>Q21D25_RHOPB</name>
<dbReference type="PANTHER" id="PTHR43200">
    <property type="entry name" value="PHOSPHATASE"/>
    <property type="match status" value="1"/>
</dbReference>
<feature type="binding site" evidence="6">
    <location>
        <position position="94"/>
    </location>
    <ligand>
        <name>Mg(2+)</name>
        <dbReference type="ChEBI" id="CHEBI:18420"/>
        <label>1</label>
        <note>catalytic</note>
    </ligand>
</feature>
<keyword evidence="3 6" id="KW-0479">Metal-binding</keyword>
<dbReference type="GO" id="GO:0008441">
    <property type="term" value="F:3'(2'),5'-bisphosphate nucleotidase activity"/>
    <property type="evidence" value="ECO:0007669"/>
    <property type="project" value="TreeGrafter"/>
</dbReference>
<dbReference type="GO" id="GO:0046872">
    <property type="term" value="F:metal ion binding"/>
    <property type="evidence" value="ECO:0007669"/>
    <property type="project" value="UniProtKB-KW"/>
</dbReference>
<dbReference type="eggNOG" id="COG0483">
    <property type="taxonomic scope" value="Bacteria"/>
</dbReference>
<evidence type="ECO:0000256" key="5">
    <source>
        <dbReference type="ARBA" id="ARBA00022842"/>
    </source>
</evidence>
<feature type="binding site" evidence="6">
    <location>
        <position position="75"/>
    </location>
    <ligand>
        <name>Mg(2+)</name>
        <dbReference type="ChEBI" id="CHEBI:18420"/>
        <label>1</label>
        <note>catalytic</note>
    </ligand>
</feature>
<accession>Q21D25</accession>
<evidence type="ECO:0000313" key="7">
    <source>
        <dbReference type="EMBL" id="ABD85711.1"/>
    </source>
</evidence>
<dbReference type="HOGENOM" id="CLU_1037777_0_0_5"/>
<proteinExistence type="inferred from homology"/>